<protein>
    <submittedName>
        <fullName evidence="1">Uncharacterized protein</fullName>
    </submittedName>
</protein>
<name>A0AAV4B413_9GAST</name>
<accession>A0AAV4B413</accession>
<organism evidence="1 2">
    <name type="scientific">Plakobranchus ocellatus</name>
    <dbReference type="NCBI Taxonomy" id="259542"/>
    <lineage>
        <taxon>Eukaryota</taxon>
        <taxon>Metazoa</taxon>
        <taxon>Spiralia</taxon>
        <taxon>Lophotrochozoa</taxon>
        <taxon>Mollusca</taxon>
        <taxon>Gastropoda</taxon>
        <taxon>Heterobranchia</taxon>
        <taxon>Euthyneura</taxon>
        <taxon>Panpulmonata</taxon>
        <taxon>Sacoglossa</taxon>
        <taxon>Placobranchoidea</taxon>
        <taxon>Plakobranchidae</taxon>
        <taxon>Plakobranchus</taxon>
    </lineage>
</organism>
<dbReference type="AlphaFoldDB" id="A0AAV4B413"/>
<dbReference type="Proteomes" id="UP000735302">
    <property type="component" value="Unassembled WGS sequence"/>
</dbReference>
<sequence length="122" mass="13989">MIPRFSISSTSSDIVCLIEWDTTYGGCRTDIQWILYYSTVVEPRRWVKIRVKEHVSSSNSRRCSVEAHQQTSSHPLSLCYPSHQLQVRLHSHVQLLPSSSSSITVRLAPYTGHGHRPCVFHR</sequence>
<reference evidence="1 2" key="1">
    <citation type="journal article" date="2021" name="Elife">
        <title>Chloroplast acquisition without the gene transfer in kleptoplastic sea slugs, Plakobranchus ocellatus.</title>
        <authorList>
            <person name="Maeda T."/>
            <person name="Takahashi S."/>
            <person name="Yoshida T."/>
            <person name="Shimamura S."/>
            <person name="Takaki Y."/>
            <person name="Nagai Y."/>
            <person name="Toyoda A."/>
            <person name="Suzuki Y."/>
            <person name="Arimoto A."/>
            <person name="Ishii H."/>
            <person name="Satoh N."/>
            <person name="Nishiyama T."/>
            <person name="Hasebe M."/>
            <person name="Maruyama T."/>
            <person name="Minagawa J."/>
            <person name="Obokata J."/>
            <person name="Shigenobu S."/>
        </authorList>
    </citation>
    <scope>NUCLEOTIDE SEQUENCE [LARGE SCALE GENOMIC DNA]</scope>
</reference>
<keyword evidence="2" id="KW-1185">Reference proteome</keyword>
<comment type="caution">
    <text evidence="1">The sequence shown here is derived from an EMBL/GenBank/DDBJ whole genome shotgun (WGS) entry which is preliminary data.</text>
</comment>
<evidence type="ECO:0000313" key="2">
    <source>
        <dbReference type="Proteomes" id="UP000735302"/>
    </source>
</evidence>
<evidence type="ECO:0000313" key="1">
    <source>
        <dbReference type="EMBL" id="GFO13848.1"/>
    </source>
</evidence>
<dbReference type="EMBL" id="BLXT01004508">
    <property type="protein sequence ID" value="GFO13848.1"/>
    <property type="molecule type" value="Genomic_DNA"/>
</dbReference>
<gene>
    <name evidence="1" type="ORF">PoB_004035300</name>
</gene>
<proteinExistence type="predicted"/>